<keyword evidence="2" id="KW-1185">Reference proteome</keyword>
<comment type="caution">
    <text evidence="1">The sequence shown here is derived from an EMBL/GenBank/DDBJ whole genome shotgun (WGS) entry which is preliminary data.</text>
</comment>
<organism evidence="1 2">
    <name type="scientific">Funneliformis geosporum</name>
    <dbReference type="NCBI Taxonomy" id="1117311"/>
    <lineage>
        <taxon>Eukaryota</taxon>
        <taxon>Fungi</taxon>
        <taxon>Fungi incertae sedis</taxon>
        <taxon>Mucoromycota</taxon>
        <taxon>Glomeromycotina</taxon>
        <taxon>Glomeromycetes</taxon>
        <taxon>Glomerales</taxon>
        <taxon>Glomeraceae</taxon>
        <taxon>Funneliformis</taxon>
    </lineage>
</organism>
<dbReference type="EMBL" id="CAMKVN010007351">
    <property type="protein sequence ID" value="CAI2191364.1"/>
    <property type="molecule type" value="Genomic_DNA"/>
</dbReference>
<evidence type="ECO:0000313" key="2">
    <source>
        <dbReference type="Proteomes" id="UP001153678"/>
    </source>
</evidence>
<dbReference type="Proteomes" id="UP001153678">
    <property type="component" value="Unassembled WGS sequence"/>
</dbReference>
<name>A0A9W4X2Z5_9GLOM</name>
<reference evidence="1" key="1">
    <citation type="submission" date="2022-08" db="EMBL/GenBank/DDBJ databases">
        <authorList>
            <person name="Kallberg Y."/>
            <person name="Tangrot J."/>
            <person name="Rosling A."/>
        </authorList>
    </citation>
    <scope>NUCLEOTIDE SEQUENCE</scope>
    <source>
        <strain evidence="1">Wild A</strain>
    </source>
</reference>
<evidence type="ECO:0000313" key="1">
    <source>
        <dbReference type="EMBL" id="CAI2191364.1"/>
    </source>
</evidence>
<proteinExistence type="predicted"/>
<dbReference type="AlphaFoldDB" id="A0A9W4X2Z5"/>
<gene>
    <name evidence="1" type="ORF">FWILDA_LOCUS15036</name>
</gene>
<accession>A0A9W4X2Z5</accession>
<sequence>MTDHIEALKIILAKDYGVVKFFKTFEYPSYQRDLAEEDLRQALEGVISEEDQLSSKAQQWLLDFDKMIHSLNVKRYWNSIQASEEREITRIMKVIFSEKEEQHVYRVKKNIVAQRDLASDSLRINIQEHLGKRLSSLHTPYSNKKIKSSGQTEIDEDHSIDAVYGNHDIPSRDHTTTETKQEKIIDETSPIDLKSFEEAYSALDPNCMWTLESGRRVEEVIYQYARNLSGESCLHSFIINDADLNAKSLFTNNEWEEITTSEVKIFQNLKLHL</sequence>
<protein>
    <submittedName>
        <fullName evidence="1">19439_t:CDS:1</fullName>
    </submittedName>
</protein>
<dbReference type="OrthoDB" id="2359583at2759"/>